<feature type="transmembrane region" description="Helical" evidence="1">
    <location>
        <begin position="96"/>
        <end position="119"/>
    </location>
</feature>
<dbReference type="GO" id="GO:0080120">
    <property type="term" value="P:CAAX-box protein maturation"/>
    <property type="evidence" value="ECO:0007669"/>
    <property type="project" value="UniProtKB-ARBA"/>
</dbReference>
<keyword evidence="3" id="KW-0378">Hydrolase</keyword>
<keyword evidence="4" id="KW-1185">Reference proteome</keyword>
<gene>
    <name evidence="3" type="ORF">H8689_09145</name>
</gene>
<feature type="transmembrane region" description="Helical" evidence="1">
    <location>
        <begin position="51"/>
        <end position="76"/>
    </location>
</feature>
<protein>
    <submittedName>
        <fullName evidence="3">CPBP family intramembrane metalloprotease</fullName>
    </submittedName>
</protein>
<feature type="transmembrane region" description="Helical" evidence="1">
    <location>
        <begin position="131"/>
        <end position="149"/>
    </location>
</feature>
<dbReference type="InterPro" id="IPR003675">
    <property type="entry name" value="Rce1/LyrA-like_dom"/>
</dbReference>
<dbReference type="Pfam" id="PF02517">
    <property type="entry name" value="Rce1-like"/>
    <property type="match status" value="1"/>
</dbReference>
<keyword evidence="1" id="KW-0472">Membrane</keyword>
<evidence type="ECO:0000313" key="4">
    <source>
        <dbReference type="Proteomes" id="UP000601522"/>
    </source>
</evidence>
<evidence type="ECO:0000259" key="2">
    <source>
        <dbReference type="Pfam" id="PF02517"/>
    </source>
</evidence>
<dbReference type="GO" id="GO:0004175">
    <property type="term" value="F:endopeptidase activity"/>
    <property type="evidence" value="ECO:0007669"/>
    <property type="project" value="UniProtKB-ARBA"/>
</dbReference>
<feature type="transmembrane region" description="Helical" evidence="1">
    <location>
        <begin position="186"/>
        <end position="205"/>
    </location>
</feature>
<keyword evidence="3" id="KW-0482">Metalloprotease</keyword>
<dbReference type="EMBL" id="JACRTK010000004">
    <property type="protein sequence ID" value="MBC8591275.1"/>
    <property type="molecule type" value="Genomic_DNA"/>
</dbReference>
<dbReference type="AlphaFoldDB" id="A0A926EZI8"/>
<organism evidence="3 4">
    <name type="scientific">Wansuia hejianensis</name>
    <dbReference type="NCBI Taxonomy" id="2763667"/>
    <lineage>
        <taxon>Bacteria</taxon>
        <taxon>Bacillati</taxon>
        <taxon>Bacillota</taxon>
        <taxon>Clostridia</taxon>
        <taxon>Lachnospirales</taxon>
        <taxon>Lachnospiraceae</taxon>
        <taxon>Wansuia</taxon>
    </lineage>
</organism>
<proteinExistence type="predicted"/>
<feature type="domain" description="CAAX prenyl protease 2/Lysostaphin resistance protein A-like" evidence="2">
    <location>
        <begin position="95"/>
        <end position="193"/>
    </location>
</feature>
<keyword evidence="1" id="KW-1133">Transmembrane helix</keyword>
<sequence>MAIIDAVINPGYIYKSGIKIVMFFLIPLIYIKYTGSDNLKNVFKVRNKKSLLISIIIGLFLYMIILGAYFILKSFIELDSIKDILTENLNVNKNNFVFIALYISFINSLLEEIFFRGFIFLNLRRIIISKNAYIISALAFALYHIAIMGSWFRPFIFILAMIGLFIGGIIFNYLDESNENIYSSWIVHMMANFAINTVGFIMYGII</sequence>
<evidence type="ECO:0000313" key="3">
    <source>
        <dbReference type="EMBL" id="MBC8591275.1"/>
    </source>
</evidence>
<dbReference type="Proteomes" id="UP000601522">
    <property type="component" value="Unassembled WGS sequence"/>
</dbReference>
<accession>A0A926EZI8</accession>
<feature type="transmembrane region" description="Helical" evidence="1">
    <location>
        <begin position="12"/>
        <end position="31"/>
    </location>
</feature>
<comment type="caution">
    <text evidence="3">The sequence shown here is derived from an EMBL/GenBank/DDBJ whole genome shotgun (WGS) entry which is preliminary data.</text>
</comment>
<evidence type="ECO:0000256" key="1">
    <source>
        <dbReference type="SAM" id="Phobius"/>
    </source>
</evidence>
<keyword evidence="3" id="KW-0645">Protease</keyword>
<dbReference type="GO" id="GO:0008237">
    <property type="term" value="F:metallopeptidase activity"/>
    <property type="evidence" value="ECO:0007669"/>
    <property type="project" value="UniProtKB-KW"/>
</dbReference>
<keyword evidence="1" id="KW-0812">Transmembrane</keyword>
<reference evidence="3 4" key="1">
    <citation type="submission" date="2020-08" db="EMBL/GenBank/DDBJ databases">
        <title>Genome public.</title>
        <authorList>
            <person name="Liu C."/>
            <person name="Sun Q."/>
        </authorList>
    </citation>
    <scope>NUCLEOTIDE SEQUENCE [LARGE SCALE GENOMIC DNA]</scope>
    <source>
        <strain evidence="3 4">NSJ-26</strain>
    </source>
</reference>
<feature type="transmembrane region" description="Helical" evidence="1">
    <location>
        <begin position="155"/>
        <end position="174"/>
    </location>
</feature>
<name>A0A926EZI8_9FIRM</name>